<comment type="caution">
    <text evidence="2">The sequence shown here is derived from an EMBL/GenBank/DDBJ whole genome shotgun (WGS) entry which is preliminary data.</text>
</comment>
<dbReference type="InterPro" id="IPR052564">
    <property type="entry name" value="N-acetyltrans/Recomb-assoc"/>
</dbReference>
<feature type="domain" description="N-acetyltransferase" evidence="1">
    <location>
        <begin position="27"/>
        <end position="172"/>
    </location>
</feature>
<dbReference type="Proteomes" id="UP001166585">
    <property type="component" value="Unassembled WGS sequence"/>
</dbReference>
<dbReference type="EMBL" id="JAHCQH010000017">
    <property type="protein sequence ID" value="MBS9478113.1"/>
    <property type="molecule type" value="Genomic_DNA"/>
</dbReference>
<organism evidence="2 3">
    <name type="scientific">Ancylobacter radicis</name>
    <dbReference type="NCBI Taxonomy" id="2836179"/>
    <lineage>
        <taxon>Bacteria</taxon>
        <taxon>Pseudomonadati</taxon>
        <taxon>Pseudomonadota</taxon>
        <taxon>Alphaproteobacteria</taxon>
        <taxon>Hyphomicrobiales</taxon>
        <taxon>Xanthobacteraceae</taxon>
        <taxon>Ancylobacter</taxon>
    </lineage>
</organism>
<dbReference type="Pfam" id="PF13673">
    <property type="entry name" value="Acetyltransf_10"/>
    <property type="match status" value="1"/>
</dbReference>
<name>A0ABS5R8W6_9HYPH</name>
<dbReference type="InterPro" id="IPR000182">
    <property type="entry name" value="GNAT_dom"/>
</dbReference>
<keyword evidence="3" id="KW-1185">Reference proteome</keyword>
<dbReference type="CDD" id="cd04301">
    <property type="entry name" value="NAT_SF"/>
    <property type="match status" value="1"/>
</dbReference>
<evidence type="ECO:0000313" key="3">
    <source>
        <dbReference type="Proteomes" id="UP001166585"/>
    </source>
</evidence>
<dbReference type="SUPFAM" id="SSF55729">
    <property type="entry name" value="Acyl-CoA N-acyltransferases (Nat)"/>
    <property type="match status" value="1"/>
</dbReference>
<reference evidence="2" key="1">
    <citation type="submission" date="2021-05" db="EMBL/GenBank/DDBJ databases">
        <authorList>
            <person name="Sun Q."/>
            <person name="Inoue M."/>
        </authorList>
    </citation>
    <scope>NUCLEOTIDE SEQUENCE</scope>
    <source>
        <strain evidence="2">VKM B-3255</strain>
    </source>
</reference>
<dbReference type="Gene3D" id="3.40.630.30">
    <property type="match status" value="1"/>
</dbReference>
<protein>
    <submittedName>
        <fullName evidence="2">GNAT family N-acetyltransferase</fullName>
    </submittedName>
</protein>
<dbReference type="PROSITE" id="PS51186">
    <property type="entry name" value="GNAT"/>
    <property type="match status" value="1"/>
</dbReference>
<evidence type="ECO:0000259" key="1">
    <source>
        <dbReference type="PROSITE" id="PS51186"/>
    </source>
</evidence>
<accession>A0ABS5R8W6</accession>
<gene>
    <name evidence="2" type="ORF">KIP89_13440</name>
</gene>
<dbReference type="PANTHER" id="PTHR43451">
    <property type="entry name" value="ACETYLTRANSFERASE (GNAT) FAMILY PROTEIN"/>
    <property type="match status" value="1"/>
</dbReference>
<dbReference type="PANTHER" id="PTHR43451:SF1">
    <property type="entry name" value="ACETYLTRANSFERASE"/>
    <property type="match status" value="1"/>
</dbReference>
<sequence>MGAEAVSASKAPASTAPSAALRPFLSGDTPALASIARESIFALTGEDYDEDQQEAWAGFAEDEAGLAARLSAALTLVATRDGEPCGFIALADNKMIDLLYVHPEMAGEGIGALLCDAIEKLATARGATSLTVDASDTALGFFQKRGYVGKSRNTVQRSGVWLGTTTMEKLLSAGDAPLH</sequence>
<dbReference type="InterPro" id="IPR016181">
    <property type="entry name" value="Acyl_CoA_acyltransferase"/>
</dbReference>
<evidence type="ECO:0000313" key="2">
    <source>
        <dbReference type="EMBL" id="MBS9478113.1"/>
    </source>
</evidence>
<proteinExistence type="predicted"/>